<accession>A0A926KZK4</accession>
<evidence type="ECO:0000259" key="1">
    <source>
        <dbReference type="Pfam" id="PF13175"/>
    </source>
</evidence>
<dbReference type="RefSeq" id="WP_188178604.1">
    <property type="nucleotide sequence ID" value="NZ_JACVVD010000030.1"/>
</dbReference>
<comment type="caution">
    <text evidence="3">The sequence shown here is derived from an EMBL/GenBank/DDBJ whole genome shotgun (WGS) entry which is preliminary data.</text>
</comment>
<dbReference type="Pfam" id="PF20469">
    <property type="entry name" value="OLD-like_TOPRIM"/>
    <property type="match status" value="1"/>
</dbReference>
<dbReference type="Proteomes" id="UP000650466">
    <property type="component" value="Unassembled WGS sequence"/>
</dbReference>
<protein>
    <submittedName>
        <fullName evidence="3">AAA family ATPase</fullName>
    </submittedName>
</protein>
<sequence length="561" mass="63716">MTSCSTIDIKGGLDGADSAIDGEARDLLRATYLKPLRDVEHELSPGYRSRLAQILRSHDVFRKVKDENGIMIDHLLEVIMQDANAKVESYFSPPPEDRTEIENSGFIISNKLTSYLNEFFHISEKRNPNFKISSVELLEVLKKLSLSIDENTSGLGSLNLLFIAMELLLLHDESHNGVRLALIEEIEAHLHPQAQLRLVKYLQRQSQKGQFILTTHSISLAASSKLEHVILCKNDQTYPMSIDYTMLAKDDYDFLERFLDATKANLFFAKGVLLVEGDAENILLPAIAEIIDRPLHKYGVSIVNVGSTAFMRYCKIFLRKNGEHLNIPVALVTDLDVRPIQYYIENQLEKIVYTVQDKNLDELNKLNVAIEFNKIKDQIYTSKSALNRAIDSIKKGKLSKENRQAILRICQVEIDEKSINYIRSKRKKHLCDTYQSGMTKLFVSNNWTLEYEIALSALKSELYQSILICDTQIGLEEAKEITNEFIEDASLAPDQLAYQIYDPLLKGEISKAAVAQQLAKILIDNPLNLSKLVKSDSNLAYLIKAIYHVTENEGELEHNEH</sequence>
<gene>
    <name evidence="3" type="ORF">ICC18_33075</name>
</gene>
<dbReference type="Gene3D" id="3.40.50.300">
    <property type="entry name" value="P-loop containing nucleotide triphosphate hydrolases"/>
    <property type="match status" value="1"/>
</dbReference>
<dbReference type="SUPFAM" id="SSF52540">
    <property type="entry name" value="P-loop containing nucleoside triphosphate hydrolases"/>
    <property type="match status" value="1"/>
</dbReference>
<organism evidence="3 4">
    <name type="scientific">Paenibacillus sedimenti</name>
    <dbReference type="NCBI Taxonomy" id="2770274"/>
    <lineage>
        <taxon>Bacteria</taxon>
        <taxon>Bacillati</taxon>
        <taxon>Bacillota</taxon>
        <taxon>Bacilli</taxon>
        <taxon>Bacillales</taxon>
        <taxon>Paenibacillaceae</taxon>
        <taxon>Paenibacillus</taxon>
    </lineage>
</organism>
<keyword evidence="4" id="KW-1185">Reference proteome</keyword>
<dbReference type="EMBL" id="JACVVD010000030">
    <property type="protein sequence ID" value="MBD0384845.1"/>
    <property type="molecule type" value="Genomic_DNA"/>
</dbReference>
<dbReference type="PANTHER" id="PTHR43581">
    <property type="entry name" value="ATP/GTP PHOSPHATASE"/>
    <property type="match status" value="1"/>
</dbReference>
<feature type="domain" description="Endonuclease GajA/Old nuclease/RecF-like AAA" evidence="1">
    <location>
        <begin position="99"/>
        <end position="220"/>
    </location>
</feature>
<proteinExistence type="predicted"/>
<dbReference type="AlphaFoldDB" id="A0A926KZK4"/>
<name>A0A926KZK4_9BACL</name>
<dbReference type="InterPro" id="IPR027417">
    <property type="entry name" value="P-loop_NTPase"/>
</dbReference>
<evidence type="ECO:0000313" key="3">
    <source>
        <dbReference type="EMBL" id="MBD0384845.1"/>
    </source>
</evidence>
<dbReference type="InterPro" id="IPR034139">
    <property type="entry name" value="TOPRIM_OLD"/>
</dbReference>
<dbReference type="InterPro" id="IPR041685">
    <property type="entry name" value="AAA_GajA/Old/RecF-like"/>
</dbReference>
<dbReference type="CDD" id="cd01026">
    <property type="entry name" value="TOPRIM_OLD"/>
    <property type="match status" value="1"/>
</dbReference>
<feature type="domain" description="OLD protein-like TOPRIM" evidence="2">
    <location>
        <begin position="267"/>
        <end position="336"/>
    </location>
</feature>
<dbReference type="Pfam" id="PF13175">
    <property type="entry name" value="AAA_15"/>
    <property type="match status" value="1"/>
</dbReference>
<evidence type="ECO:0000313" key="4">
    <source>
        <dbReference type="Proteomes" id="UP000650466"/>
    </source>
</evidence>
<reference evidence="3" key="1">
    <citation type="submission" date="2020-09" db="EMBL/GenBank/DDBJ databases">
        <title>Draft Genome Sequence of Paenibacillus sp. WST5.</title>
        <authorList>
            <person name="Bao Z."/>
        </authorList>
    </citation>
    <scope>NUCLEOTIDE SEQUENCE</scope>
    <source>
        <strain evidence="3">WST5</strain>
    </source>
</reference>
<dbReference type="InterPro" id="IPR051396">
    <property type="entry name" value="Bact_Antivir_Def_Nuclease"/>
</dbReference>
<dbReference type="PANTHER" id="PTHR43581:SF4">
    <property type="entry name" value="ATP_GTP PHOSPHATASE"/>
    <property type="match status" value="1"/>
</dbReference>
<evidence type="ECO:0000259" key="2">
    <source>
        <dbReference type="Pfam" id="PF20469"/>
    </source>
</evidence>